<dbReference type="InterPro" id="IPR004524">
    <property type="entry name" value="Asp-tRNA-ligase_1"/>
</dbReference>
<dbReference type="AlphaFoldDB" id="A0AAT9LF67"/>
<evidence type="ECO:0000256" key="3">
    <source>
        <dbReference type="ARBA" id="ARBA00022741"/>
    </source>
</evidence>
<accession>A0AAT9LF67</accession>
<keyword evidence="3 7" id="KW-0547">Nucleotide-binding</keyword>
<keyword evidence="5 7" id="KW-0648">Protein biosynthesis</keyword>
<dbReference type="CDD" id="cd04317">
    <property type="entry name" value="EcAspRS_like_N"/>
    <property type="match status" value="1"/>
</dbReference>
<keyword evidence="2 7" id="KW-0436">Ligase</keyword>
<comment type="caution">
    <text evidence="7">Lacks conserved residue(s) required for the propagation of feature annotation.</text>
</comment>
<comment type="function">
    <text evidence="7">Aspartyl-tRNA synthetase with relaxed tRNA specificity since it is able to aspartylate not only its cognate tRNA(Asp) but also tRNA(Asn). Reaction proceeds in two steps: L-aspartate is first activated by ATP to form Asp-AMP and then transferred to the acceptor end of tRNA(Asp/Asn).</text>
</comment>
<dbReference type="PANTHER" id="PTHR22594">
    <property type="entry name" value="ASPARTYL/LYSYL-TRNA SYNTHETASE"/>
    <property type="match status" value="1"/>
</dbReference>
<evidence type="ECO:0000256" key="6">
    <source>
        <dbReference type="ARBA" id="ARBA00023146"/>
    </source>
</evidence>
<dbReference type="GO" id="GO:0005737">
    <property type="term" value="C:cytoplasm"/>
    <property type="evidence" value="ECO:0007669"/>
    <property type="project" value="UniProtKB-SubCell"/>
</dbReference>
<dbReference type="InterPro" id="IPR004115">
    <property type="entry name" value="GAD-like_sf"/>
</dbReference>
<keyword evidence="6 7" id="KW-0030">Aminoacyl-tRNA synthetase</keyword>
<feature type="site" description="Important for tRNA non-discrimination" evidence="7">
    <location>
        <position position="86"/>
    </location>
</feature>
<dbReference type="GO" id="GO:0016740">
    <property type="term" value="F:transferase activity"/>
    <property type="evidence" value="ECO:0007669"/>
    <property type="project" value="UniProtKB-ARBA"/>
</dbReference>
<comment type="catalytic activity">
    <reaction evidence="7">
        <text>tRNA(Asx) + L-aspartate + ATP = L-aspartyl-tRNA(Asx) + AMP + diphosphate</text>
        <dbReference type="Rhea" id="RHEA:18349"/>
        <dbReference type="Rhea" id="RHEA-COMP:9710"/>
        <dbReference type="Rhea" id="RHEA-COMP:9711"/>
        <dbReference type="ChEBI" id="CHEBI:29991"/>
        <dbReference type="ChEBI" id="CHEBI:30616"/>
        <dbReference type="ChEBI" id="CHEBI:33019"/>
        <dbReference type="ChEBI" id="CHEBI:78442"/>
        <dbReference type="ChEBI" id="CHEBI:78516"/>
        <dbReference type="ChEBI" id="CHEBI:456215"/>
        <dbReference type="EC" id="6.1.1.23"/>
    </reaction>
</comment>
<dbReference type="InterPro" id="IPR006195">
    <property type="entry name" value="aa-tRNA-synth_II"/>
</dbReference>
<dbReference type="Pfam" id="PF00152">
    <property type="entry name" value="tRNA-synt_2"/>
    <property type="match status" value="1"/>
</dbReference>
<evidence type="ECO:0000256" key="7">
    <source>
        <dbReference type="HAMAP-Rule" id="MF_00044"/>
    </source>
</evidence>
<proteinExistence type="inferred from homology"/>
<dbReference type="InterPro" id="IPR004365">
    <property type="entry name" value="NA-bd_OB_tRNA"/>
</dbReference>
<reference evidence="9" key="2">
    <citation type="journal article" date="2023" name="Biology">
        <title>Prokaryotic Life Associated with Coal-Fire Gas Vents Revealed by Metagenomics.</title>
        <authorList>
            <person name="Kadnikov V.V."/>
            <person name="Mardanov A.V."/>
            <person name="Beletsky A.V."/>
            <person name="Karnachuk O.V."/>
            <person name="Ravin N.V."/>
        </authorList>
    </citation>
    <scope>NUCLEOTIDE SEQUENCE</scope>
    <source>
        <strain evidence="9">Bu02</strain>
    </source>
</reference>
<dbReference type="EC" id="6.1.1.23" evidence="7"/>
<dbReference type="KEGG" id="fcz:IMF26_08420"/>
<dbReference type="SUPFAM" id="SSF50249">
    <property type="entry name" value="Nucleic acid-binding proteins"/>
    <property type="match status" value="1"/>
</dbReference>
<dbReference type="GO" id="GO:0005524">
    <property type="term" value="F:ATP binding"/>
    <property type="evidence" value="ECO:0007669"/>
    <property type="project" value="UniProtKB-UniRule"/>
</dbReference>
<dbReference type="InterPro" id="IPR047090">
    <property type="entry name" value="AspRS_core"/>
</dbReference>
<dbReference type="NCBIfam" id="TIGR00459">
    <property type="entry name" value="aspS_bact"/>
    <property type="match status" value="1"/>
</dbReference>
<dbReference type="PANTHER" id="PTHR22594:SF5">
    <property type="entry name" value="ASPARTATE--TRNA LIGASE, MITOCHONDRIAL"/>
    <property type="match status" value="1"/>
</dbReference>
<feature type="binding site" evidence="7">
    <location>
        <begin position="540"/>
        <end position="543"/>
    </location>
    <ligand>
        <name>ATP</name>
        <dbReference type="ChEBI" id="CHEBI:30616"/>
    </ligand>
</feature>
<dbReference type="EMBL" id="CP062796">
    <property type="protein sequence ID" value="QUL99661.1"/>
    <property type="molecule type" value="Genomic_DNA"/>
</dbReference>
<feature type="domain" description="Aminoacyl-transfer RNA synthetases class-II family profile" evidence="8">
    <location>
        <begin position="155"/>
        <end position="561"/>
    </location>
</feature>
<comment type="similarity">
    <text evidence="1 7">Belongs to the class-II aminoacyl-tRNA synthetase family. Type 1 subfamily.</text>
</comment>
<feature type="binding site" evidence="7">
    <location>
        <position position="495"/>
    </location>
    <ligand>
        <name>L-aspartate</name>
        <dbReference type="ChEBI" id="CHEBI:29991"/>
    </ligand>
</feature>
<dbReference type="Pfam" id="PF02938">
    <property type="entry name" value="GAD"/>
    <property type="match status" value="1"/>
</dbReference>
<feature type="binding site" evidence="7">
    <location>
        <position position="178"/>
    </location>
    <ligand>
        <name>L-aspartate</name>
        <dbReference type="ChEBI" id="CHEBI:29991"/>
    </ligand>
</feature>
<organism evidence="9">
    <name type="scientific">Candidatus Fermentithermobacillus carboniphilus</name>
    <dbReference type="NCBI Taxonomy" id="3085328"/>
    <lineage>
        <taxon>Bacteria</taxon>
        <taxon>Bacillati</taxon>
        <taxon>Bacillota</taxon>
        <taxon>Candidatus Fermentithermobacillia</taxon>
        <taxon>Candidatus Fermentithermobacillales</taxon>
        <taxon>Candidatus Fermentithermobacillaceae</taxon>
        <taxon>Candidatus Fermentithermobacillus</taxon>
    </lineage>
</organism>
<feature type="binding site" evidence="7">
    <location>
        <position position="224"/>
    </location>
    <ligand>
        <name>L-aspartate</name>
        <dbReference type="ChEBI" id="CHEBI:29991"/>
    </ligand>
</feature>
<dbReference type="HAMAP" id="MF_00044">
    <property type="entry name" value="Asp_tRNA_synth_type1"/>
    <property type="match status" value="1"/>
</dbReference>
<dbReference type="GO" id="GO:0140096">
    <property type="term" value="F:catalytic activity, acting on a protein"/>
    <property type="evidence" value="ECO:0007669"/>
    <property type="project" value="UniProtKB-ARBA"/>
</dbReference>
<dbReference type="SUPFAM" id="SSF55681">
    <property type="entry name" value="Class II aaRS and biotin synthetases"/>
    <property type="match status" value="1"/>
</dbReference>
<evidence type="ECO:0000256" key="2">
    <source>
        <dbReference type="ARBA" id="ARBA00022598"/>
    </source>
</evidence>
<dbReference type="PROSITE" id="PS50862">
    <property type="entry name" value="AA_TRNA_LIGASE_II"/>
    <property type="match status" value="1"/>
</dbReference>
<keyword evidence="4 7" id="KW-0067">ATP-binding</keyword>
<sequence>MGDLRRTKYCGELSVKDAGSRVVLMGWVNRHRDFGDLIFIDLRDRTGIVQVVCESGGSREAFERAKRVKPEYVLAVVGTCQKRAPGKENPNMATGEVEVIASEIRILNAAKTPPFPIRDEAEADETLRLKYRYLDLRRLPMQRNLELRHKASMVIRNYLSSRGFWEIETPMMTRSTPEGARDYLVPSRLEPGKFYALAQSPQLFKQLLMVSGIDRYFQLARCFRDEDLRADRQPEFTQIDIEMSFVDEEMIFELVEGMVRALWKEVLGVELATPFPRITYREAIARYGSDKPDTRFGMEIRDITDVVKNSNFGVFRDTAASGGTVSAICVPGYAKATRHELDSLSLRAKALGAKGLVFISYLSGEVRSAVKKYLSEAEMTGIKDATGAKEGDLVVIAAGPIDLTVSVLGRIRLDLGARLGLIPEGRYNFLWVTQFPLLARNQETGEWEAAHHPFTSPVLEDIEGQDFSDEAKARIRARSYDLVLNGVELASGSIRIHRRDLQEKVFSLLGLSPEEAREKFGFLLDAFEYGAPPHGGIAFGLDRFVMMMAGASTIRDVIAFPKTARAACLLTDAPSRVREEQLRELGISVTKDKALVSGENSDQNDR</sequence>
<dbReference type="InterPro" id="IPR002312">
    <property type="entry name" value="Asp/Asn-tRNA-synth_IIb"/>
</dbReference>
<dbReference type="GO" id="GO:0050560">
    <property type="term" value="F:aspartate-tRNA(Asn) ligase activity"/>
    <property type="evidence" value="ECO:0007669"/>
    <property type="project" value="UniProtKB-EC"/>
</dbReference>
<feature type="binding site" evidence="7">
    <location>
        <position position="488"/>
    </location>
    <ligand>
        <name>ATP</name>
        <dbReference type="ChEBI" id="CHEBI:30616"/>
    </ligand>
</feature>
<feature type="region of interest" description="Aspartate" evidence="7">
    <location>
        <begin position="202"/>
        <end position="205"/>
    </location>
</feature>
<dbReference type="GO" id="GO:0003676">
    <property type="term" value="F:nucleic acid binding"/>
    <property type="evidence" value="ECO:0007669"/>
    <property type="project" value="InterPro"/>
</dbReference>
<dbReference type="InterPro" id="IPR045864">
    <property type="entry name" value="aa-tRNA-synth_II/BPL/LPL"/>
</dbReference>
<dbReference type="InterPro" id="IPR012340">
    <property type="entry name" value="NA-bd_OB-fold"/>
</dbReference>
<dbReference type="InterPro" id="IPR004364">
    <property type="entry name" value="Aa-tRNA-synt_II"/>
</dbReference>
<dbReference type="PRINTS" id="PR01042">
    <property type="entry name" value="TRNASYNTHASP"/>
</dbReference>
<evidence type="ECO:0000259" key="8">
    <source>
        <dbReference type="PROSITE" id="PS50862"/>
    </source>
</evidence>
<feature type="binding site" evidence="7">
    <location>
        <position position="233"/>
    </location>
    <ligand>
        <name>ATP</name>
        <dbReference type="ChEBI" id="CHEBI:30616"/>
    </ligand>
</feature>
<dbReference type="Pfam" id="PF01336">
    <property type="entry name" value="tRNA_anti-codon"/>
    <property type="match status" value="1"/>
</dbReference>
<reference evidence="9" key="1">
    <citation type="submission" date="2020-10" db="EMBL/GenBank/DDBJ databases">
        <authorList>
            <person name="Kadnikov V."/>
            <person name="Beletsky A.V."/>
            <person name="Mardanov A.V."/>
            <person name="Karnachuk O.V."/>
            <person name="Ravin N.V."/>
        </authorList>
    </citation>
    <scope>NUCLEOTIDE SEQUENCE</scope>
    <source>
        <strain evidence="9">Bu02</strain>
    </source>
</reference>
<gene>
    <name evidence="7 9" type="primary">aspS</name>
    <name evidence="9" type="ORF">IMF26_08420</name>
</gene>
<evidence type="ECO:0000313" key="9">
    <source>
        <dbReference type="EMBL" id="QUL99661.1"/>
    </source>
</evidence>
<dbReference type="Gene3D" id="3.30.930.10">
    <property type="entry name" value="Bira Bifunctional Protein, Domain 2"/>
    <property type="match status" value="1"/>
</dbReference>
<keyword evidence="7" id="KW-0963">Cytoplasm</keyword>
<feature type="binding site" evidence="7">
    <location>
        <begin position="224"/>
        <end position="226"/>
    </location>
    <ligand>
        <name>ATP</name>
        <dbReference type="ChEBI" id="CHEBI:30616"/>
    </ligand>
</feature>
<comment type="subunit">
    <text evidence="7">Homodimer.</text>
</comment>
<evidence type="ECO:0000256" key="5">
    <source>
        <dbReference type="ARBA" id="ARBA00022917"/>
    </source>
</evidence>
<name>A0AAT9LF67_9FIRM</name>
<dbReference type="Gene3D" id="2.40.50.140">
    <property type="entry name" value="Nucleic acid-binding proteins"/>
    <property type="match status" value="1"/>
</dbReference>
<dbReference type="Gene3D" id="3.30.1360.30">
    <property type="entry name" value="GAD-like domain"/>
    <property type="match status" value="1"/>
</dbReference>
<dbReference type="CDD" id="cd00777">
    <property type="entry name" value="AspRS_core"/>
    <property type="match status" value="1"/>
</dbReference>
<dbReference type="SUPFAM" id="SSF55261">
    <property type="entry name" value="GAD domain-like"/>
    <property type="match status" value="1"/>
</dbReference>
<feature type="binding site" evidence="7">
    <location>
        <position position="451"/>
    </location>
    <ligand>
        <name>L-aspartate</name>
        <dbReference type="ChEBI" id="CHEBI:29991"/>
    </ligand>
</feature>
<dbReference type="InterPro" id="IPR029351">
    <property type="entry name" value="GAD_dom"/>
</dbReference>
<dbReference type="NCBIfam" id="NF001750">
    <property type="entry name" value="PRK00476.1"/>
    <property type="match status" value="1"/>
</dbReference>
<evidence type="ECO:0000256" key="1">
    <source>
        <dbReference type="ARBA" id="ARBA00006303"/>
    </source>
</evidence>
<dbReference type="GO" id="GO:0006422">
    <property type="term" value="P:aspartyl-tRNA aminoacylation"/>
    <property type="evidence" value="ECO:0007669"/>
    <property type="project" value="UniProtKB-UniRule"/>
</dbReference>
<protein>
    <recommendedName>
        <fullName evidence="7">Aspartate--tRNA(Asp/Asn) ligase</fullName>
        <ecNumber evidence="7">6.1.1.23</ecNumber>
    </recommendedName>
    <alternativeName>
        <fullName evidence="7">Aspartyl-tRNA synthetase</fullName>
        <shortName evidence="7">AspRS</shortName>
    </alternativeName>
    <alternativeName>
        <fullName evidence="7">Non-discriminating aspartyl-tRNA synthetase</fullName>
        <shortName evidence="7">ND-AspRS</shortName>
    </alternativeName>
</protein>
<comment type="subcellular location">
    <subcellularLocation>
        <location evidence="7">Cytoplasm</location>
    </subcellularLocation>
</comment>
<dbReference type="GO" id="GO:0004815">
    <property type="term" value="F:aspartate-tRNA ligase activity"/>
    <property type="evidence" value="ECO:0007669"/>
    <property type="project" value="UniProtKB-UniRule"/>
</dbReference>
<dbReference type="InterPro" id="IPR047089">
    <property type="entry name" value="Asp-tRNA-ligase_1_N"/>
</dbReference>
<evidence type="ECO:0000256" key="4">
    <source>
        <dbReference type="ARBA" id="ARBA00022840"/>
    </source>
</evidence>